<evidence type="ECO:0000256" key="1">
    <source>
        <dbReference type="SAM" id="MobiDB-lite"/>
    </source>
</evidence>
<reference evidence="2" key="1">
    <citation type="submission" date="2019-10" db="EMBL/GenBank/DDBJ databases">
        <authorList>
            <person name="Soares A.E.R."/>
            <person name="Aleixo A."/>
            <person name="Schneider P."/>
            <person name="Miyaki C.Y."/>
            <person name="Schneider M.P."/>
            <person name="Mello C."/>
            <person name="Vasconcelos A.T.R."/>
        </authorList>
    </citation>
    <scope>NUCLEOTIDE SEQUENCE</scope>
    <source>
        <tissue evidence="2">Muscle</tissue>
    </source>
</reference>
<sequence length="94" mass="10953">MEDHCLPKIVLYAALTTSCHKRSPKKEKKRYKDSLKQYLSFGHIEYYQWSALASNQETWRHTIHNAAASFENHLQTQSRGEKTTQKEPFLASIA</sequence>
<evidence type="ECO:0000313" key="2">
    <source>
        <dbReference type="EMBL" id="KAJ7418812.1"/>
    </source>
</evidence>
<protein>
    <submittedName>
        <fullName evidence="2">Uncharacterized protein</fullName>
    </submittedName>
</protein>
<evidence type="ECO:0000313" key="3">
    <source>
        <dbReference type="Proteomes" id="UP001145742"/>
    </source>
</evidence>
<proteinExistence type="predicted"/>
<organism evidence="2 3">
    <name type="scientific">Willisornis vidua</name>
    <name type="common">Xingu scale-backed antbird</name>
    <dbReference type="NCBI Taxonomy" id="1566151"/>
    <lineage>
        <taxon>Eukaryota</taxon>
        <taxon>Metazoa</taxon>
        <taxon>Chordata</taxon>
        <taxon>Craniata</taxon>
        <taxon>Vertebrata</taxon>
        <taxon>Euteleostomi</taxon>
        <taxon>Archelosauria</taxon>
        <taxon>Archosauria</taxon>
        <taxon>Dinosauria</taxon>
        <taxon>Saurischia</taxon>
        <taxon>Theropoda</taxon>
        <taxon>Coelurosauria</taxon>
        <taxon>Aves</taxon>
        <taxon>Neognathae</taxon>
        <taxon>Neoaves</taxon>
        <taxon>Telluraves</taxon>
        <taxon>Australaves</taxon>
        <taxon>Passeriformes</taxon>
        <taxon>Thamnophilidae</taxon>
        <taxon>Willisornis</taxon>
    </lineage>
</organism>
<dbReference type="EMBL" id="WHWB01033575">
    <property type="protein sequence ID" value="KAJ7418812.1"/>
    <property type="molecule type" value="Genomic_DNA"/>
</dbReference>
<keyword evidence="3" id="KW-1185">Reference proteome</keyword>
<accession>A0ABQ9DCX7</accession>
<dbReference type="Proteomes" id="UP001145742">
    <property type="component" value="Unassembled WGS sequence"/>
</dbReference>
<name>A0ABQ9DCX7_9PASS</name>
<comment type="caution">
    <text evidence="2">The sequence shown here is derived from an EMBL/GenBank/DDBJ whole genome shotgun (WGS) entry which is preliminary data.</text>
</comment>
<feature type="region of interest" description="Disordered" evidence="1">
    <location>
        <begin position="72"/>
        <end position="94"/>
    </location>
</feature>
<gene>
    <name evidence="2" type="ORF">WISP_57365</name>
</gene>